<organism evidence="9 10">
    <name type="scientific">Vitis vinifera</name>
    <name type="common">Grape</name>
    <dbReference type="NCBI Taxonomy" id="29760"/>
    <lineage>
        <taxon>Eukaryota</taxon>
        <taxon>Viridiplantae</taxon>
        <taxon>Streptophyta</taxon>
        <taxon>Embryophyta</taxon>
        <taxon>Tracheophyta</taxon>
        <taxon>Spermatophyta</taxon>
        <taxon>Magnoliopsida</taxon>
        <taxon>eudicotyledons</taxon>
        <taxon>Gunneridae</taxon>
        <taxon>Pentapetalae</taxon>
        <taxon>rosids</taxon>
        <taxon>Vitales</taxon>
        <taxon>Vitaceae</taxon>
        <taxon>Viteae</taxon>
        <taxon>Vitis</taxon>
    </lineage>
</organism>
<evidence type="ECO:0000259" key="8">
    <source>
        <dbReference type="Pfam" id="PF10516"/>
    </source>
</evidence>
<feature type="compositionally biased region" description="Polar residues" evidence="7">
    <location>
        <begin position="470"/>
        <end position="479"/>
    </location>
</feature>
<dbReference type="GO" id="GO:0005634">
    <property type="term" value="C:nucleus"/>
    <property type="evidence" value="ECO:0007669"/>
    <property type="project" value="UniProtKB-SubCell"/>
</dbReference>
<feature type="region of interest" description="Disordered" evidence="7">
    <location>
        <begin position="367"/>
        <end position="402"/>
    </location>
</feature>
<feature type="repeat" description="TPR" evidence="6">
    <location>
        <begin position="70"/>
        <end position="103"/>
    </location>
</feature>
<protein>
    <recommendedName>
        <fullName evidence="8">Tetratricopeptide SHNi-TPR domain-containing protein</fullName>
    </recommendedName>
</protein>
<dbReference type="InterPro" id="IPR019544">
    <property type="entry name" value="Tetratricopeptide_SHNi-TPR_dom"/>
</dbReference>
<feature type="region of interest" description="Disordered" evidence="7">
    <location>
        <begin position="1"/>
        <end position="65"/>
    </location>
</feature>
<evidence type="ECO:0000256" key="4">
    <source>
        <dbReference type="ARBA" id="ARBA00022803"/>
    </source>
</evidence>
<feature type="compositionally biased region" description="Low complexity" evidence="7">
    <location>
        <begin position="381"/>
        <end position="395"/>
    </location>
</feature>
<feature type="compositionally biased region" description="Basic and acidic residues" evidence="7">
    <location>
        <begin position="139"/>
        <end position="152"/>
    </location>
</feature>
<feature type="region of interest" description="Disordered" evidence="7">
    <location>
        <begin position="135"/>
        <end position="181"/>
    </location>
</feature>
<sequence>MVEEVTVKQAENAATKVEEALAPTGQVAQSSNEATIESNAQGDTESSCNNNADTSARPSDADREKSLEYAEELMEKGSKAVKESDFSEATDCFSRALEIRVAHHGELAFECVNTYYKYGCALLYKAQEEADPLATMPNKEAESHENSNKDGSMKNAVNDESSTASVNAEQDGSSNDQKVAADDGATSNFEAHFSAIDFEIAFLLHFFQQQDNWYCLECPTCAYLSPAAYTNGKEQEEEDEESDDEDLAEADEDESDLDLAWKMLDVARAIVEKHSAADTMEKVDILSALAEVALEREDIETSLSDYQKALSILERLVEPDSRHIAELYPIPFPEIGSKAQEAIPYCQRAISICKSRVQRLSNEIKSLSESPAISPTPELDQSAQQSSNVSQAGNSISDKESEIETLNGLASELEKKANLQQLVSNPTSILSEILGMMSAKARGADKGASPSVMGSSQIGSANSHGGFDSPTVSTASHTNGAAGVTHLGVVGRGVKRVSMNSGTAESSPMKKPPLDSSLDKGDDGSAS</sequence>
<evidence type="ECO:0000256" key="2">
    <source>
        <dbReference type="ARBA" id="ARBA00008402"/>
    </source>
</evidence>
<dbReference type="Proteomes" id="UP000288805">
    <property type="component" value="Unassembled WGS sequence"/>
</dbReference>
<feature type="compositionally biased region" description="Polar residues" evidence="7">
    <location>
        <begin position="452"/>
        <end position="463"/>
    </location>
</feature>
<name>A0A438KPJ2_VITVI</name>
<evidence type="ECO:0000256" key="3">
    <source>
        <dbReference type="ARBA" id="ARBA00022737"/>
    </source>
</evidence>
<dbReference type="PANTHER" id="PTHR15081:SF1">
    <property type="entry name" value="NUCLEAR AUTOANTIGENIC SPERM PROTEIN"/>
    <property type="match status" value="1"/>
</dbReference>
<dbReference type="PROSITE" id="PS50005">
    <property type="entry name" value="TPR"/>
    <property type="match status" value="1"/>
</dbReference>
<dbReference type="Pfam" id="PF10516">
    <property type="entry name" value="SHNi-TPR"/>
    <property type="match status" value="1"/>
</dbReference>
<comment type="similarity">
    <text evidence="2">Belongs to the NASP family.</text>
</comment>
<keyword evidence="3" id="KW-0677">Repeat</keyword>
<feature type="region of interest" description="Disordered" evidence="7">
    <location>
        <begin position="231"/>
        <end position="254"/>
    </location>
</feature>
<feature type="compositionally biased region" description="Basic and acidic residues" evidence="7">
    <location>
        <begin position="517"/>
        <end position="527"/>
    </location>
</feature>
<dbReference type="AlphaFoldDB" id="A0A438KPJ2"/>
<evidence type="ECO:0000256" key="6">
    <source>
        <dbReference type="PROSITE-ProRule" id="PRU00339"/>
    </source>
</evidence>
<evidence type="ECO:0000256" key="5">
    <source>
        <dbReference type="ARBA" id="ARBA00023242"/>
    </source>
</evidence>
<dbReference type="InterPro" id="IPR011990">
    <property type="entry name" value="TPR-like_helical_dom_sf"/>
</dbReference>
<keyword evidence="5" id="KW-0539">Nucleus</keyword>
<comment type="subcellular location">
    <subcellularLocation>
        <location evidence="1">Nucleus</location>
    </subcellularLocation>
</comment>
<reference evidence="9 10" key="1">
    <citation type="journal article" date="2018" name="PLoS Genet.">
        <title>Population sequencing reveals clonal diversity and ancestral inbreeding in the grapevine cultivar Chardonnay.</title>
        <authorList>
            <person name="Roach M.J."/>
            <person name="Johnson D.L."/>
            <person name="Bohlmann J."/>
            <person name="van Vuuren H.J."/>
            <person name="Jones S.J."/>
            <person name="Pretorius I.S."/>
            <person name="Schmidt S.A."/>
            <person name="Borneman A.R."/>
        </authorList>
    </citation>
    <scope>NUCLEOTIDE SEQUENCE [LARGE SCALE GENOMIC DNA]</scope>
    <source>
        <strain evidence="10">cv. Chardonnay</strain>
        <tissue evidence="9">Leaf</tissue>
    </source>
</reference>
<evidence type="ECO:0000256" key="1">
    <source>
        <dbReference type="ARBA" id="ARBA00004123"/>
    </source>
</evidence>
<evidence type="ECO:0000313" key="10">
    <source>
        <dbReference type="Proteomes" id="UP000288805"/>
    </source>
</evidence>
<feature type="compositionally biased region" description="Acidic residues" evidence="7">
    <location>
        <begin position="235"/>
        <end position="254"/>
    </location>
</feature>
<keyword evidence="4 6" id="KW-0802">TPR repeat</keyword>
<feature type="compositionally biased region" description="Polar residues" evidence="7">
    <location>
        <begin position="26"/>
        <end position="57"/>
    </location>
</feature>
<dbReference type="PANTHER" id="PTHR15081">
    <property type="entry name" value="NUCLEAR AUTOANTIGENIC SPERM PROTEIN NASP -RELATED"/>
    <property type="match status" value="1"/>
</dbReference>
<gene>
    <name evidence="9" type="ORF">CK203_000225</name>
</gene>
<dbReference type="EMBL" id="QGNW01000001">
    <property type="protein sequence ID" value="RVX23123.1"/>
    <property type="molecule type" value="Genomic_DNA"/>
</dbReference>
<comment type="caution">
    <text evidence="9">The sequence shown here is derived from an EMBL/GenBank/DDBJ whole genome shotgun (WGS) entry which is preliminary data.</text>
</comment>
<feature type="domain" description="Tetratricopeptide SHNi-TPR" evidence="8">
    <location>
        <begin position="284"/>
        <end position="320"/>
    </location>
</feature>
<dbReference type="InterPro" id="IPR051730">
    <property type="entry name" value="NASP-like"/>
</dbReference>
<evidence type="ECO:0000313" key="9">
    <source>
        <dbReference type="EMBL" id="RVX23123.1"/>
    </source>
</evidence>
<feature type="compositionally biased region" description="Polar residues" evidence="7">
    <location>
        <begin position="158"/>
        <end position="177"/>
    </location>
</feature>
<dbReference type="InterPro" id="IPR019734">
    <property type="entry name" value="TPR_rpt"/>
</dbReference>
<evidence type="ECO:0000256" key="7">
    <source>
        <dbReference type="SAM" id="MobiDB-lite"/>
    </source>
</evidence>
<dbReference type="SUPFAM" id="SSF48452">
    <property type="entry name" value="TPR-like"/>
    <property type="match status" value="1"/>
</dbReference>
<dbReference type="Gene3D" id="1.25.40.10">
    <property type="entry name" value="Tetratricopeptide repeat domain"/>
    <property type="match status" value="1"/>
</dbReference>
<proteinExistence type="inferred from homology"/>
<dbReference type="SMART" id="SM00028">
    <property type="entry name" value="TPR"/>
    <property type="match status" value="2"/>
</dbReference>
<accession>A0A438KPJ2</accession>
<feature type="region of interest" description="Disordered" evidence="7">
    <location>
        <begin position="441"/>
        <end position="527"/>
    </location>
</feature>